<comment type="caution">
    <text evidence="1">The sequence shown here is derived from an EMBL/GenBank/DDBJ whole genome shotgun (WGS) entry which is preliminary data.</text>
</comment>
<name>A0AAV0P8E8_9ROSI</name>
<accession>A0AAV0P8E8</accession>
<evidence type="ECO:0000313" key="1">
    <source>
        <dbReference type="EMBL" id="CAI0466907.1"/>
    </source>
</evidence>
<dbReference type="Proteomes" id="UP001154282">
    <property type="component" value="Unassembled WGS sequence"/>
</dbReference>
<organism evidence="1 2">
    <name type="scientific">Linum tenue</name>
    <dbReference type="NCBI Taxonomy" id="586396"/>
    <lineage>
        <taxon>Eukaryota</taxon>
        <taxon>Viridiplantae</taxon>
        <taxon>Streptophyta</taxon>
        <taxon>Embryophyta</taxon>
        <taxon>Tracheophyta</taxon>
        <taxon>Spermatophyta</taxon>
        <taxon>Magnoliopsida</taxon>
        <taxon>eudicotyledons</taxon>
        <taxon>Gunneridae</taxon>
        <taxon>Pentapetalae</taxon>
        <taxon>rosids</taxon>
        <taxon>fabids</taxon>
        <taxon>Malpighiales</taxon>
        <taxon>Linaceae</taxon>
        <taxon>Linum</taxon>
    </lineage>
</organism>
<dbReference type="EMBL" id="CAMGYJ010000008">
    <property type="protein sequence ID" value="CAI0466907.1"/>
    <property type="molecule type" value="Genomic_DNA"/>
</dbReference>
<dbReference type="AlphaFoldDB" id="A0AAV0P8E8"/>
<sequence>MVSLLSTSRVMVFPVKVLTKICIPPLRRRTK</sequence>
<keyword evidence="2" id="KW-1185">Reference proteome</keyword>
<protein>
    <submittedName>
        <fullName evidence="1">Uncharacterized protein</fullName>
    </submittedName>
</protein>
<evidence type="ECO:0000313" key="2">
    <source>
        <dbReference type="Proteomes" id="UP001154282"/>
    </source>
</evidence>
<reference evidence="1" key="1">
    <citation type="submission" date="2022-08" db="EMBL/GenBank/DDBJ databases">
        <authorList>
            <person name="Gutierrez-Valencia J."/>
        </authorList>
    </citation>
    <scope>NUCLEOTIDE SEQUENCE</scope>
</reference>
<gene>
    <name evidence="1" type="ORF">LITE_LOCUS37226</name>
</gene>
<proteinExistence type="predicted"/>